<keyword evidence="2" id="KW-1185">Reference proteome</keyword>
<dbReference type="RefSeq" id="WP_095725003.1">
    <property type="nucleotide sequence ID" value="NZ_NTFS01000650.1"/>
</dbReference>
<dbReference type="EMBL" id="NTFS01000650">
    <property type="protein sequence ID" value="PAX45846.1"/>
    <property type="molecule type" value="Genomic_DNA"/>
</dbReference>
<proteinExistence type="predicted"/>
<accession>A0A2A2TAC7</accession>
<dbReference type="Proteomes" id="UP000218238">
    <property type="component" value="Unassembled WGS sequence"/>
</dbReference>
<reference evidence="1 2" key="1">
    <citation type="submission" date="2017-08" db="EMBL/GenBank/DDBJ databases">
        <title>Draft genome sequence of filamentous cyanobacterium Calothrix elsteri CCALA 953.</title>
        <authorList>
            <person name="Gagunashvili A.N."/>
            <person name="Elster J."/>
            <person name="Andresson O.S."/>
        </authorList>
    </citation>
    <scope>NUCLEOTIDE SEQUENCE [LARGE SCALE GENOMIC DNA]</scope>
    <source>
        <strain evidence="1 2">CCALA 953</strain>
    </source>
</reference>
<name>A0A2A2TAC7_9CYAN</name>
<evidence type="ECO:0000313" key="1">
    <source>
        <dbReference type="EMBL" id="PAX45846.1"/>
    </source>
</evidence>
<dbReference type="AlphaFoldDB" id="A0A2A2TAC7"/>
<dbReference type="OrthoDB" id="509759at2"/>
<gene>
    <name evidence="1" type="ORF">CK510_29525</name>
</gene>
<sequence>MSDTIDNCLITDSQDLKYISEVVGQALDNWQSLANIRDLQKAITEISLERERQLQINLVFEENQLIGFNFSFTIDPKKTTDTISLQQQEININLDNGSVIPYQQLATTIEIKVTEPKGNLAIPSFSSNEIILTPGLQVESQHIINQDDSATQEILKSPSPGFGKISPALTNAAHQLANQHEVNGLLLTGLTVKTGISTVNTLQPEENPDIQTSGLAIIKRLQQVLPQEFIDFQYEDSPSTFNWKDSVSNRQYHFRFEVAQISEDGDVLKPAVLQGFDCTSGSDSMQPVFNATLINAKYNRWSIEQCDFNKNQIQSLNLANKTTPKSLAIDNFTSEI</sequence>
<protein>
    <submittedName>
        <fullName evidence="1">Uncharacterized protein</fullName>
    </submittedName>
</protein>
<organism evidence="1 2">
    <name type="scientific">Brunnivagina elsteri CCALA 953</name>
    <dbReference type="NCBI Taxonomy" id="987040"/>
    <lineage>
        <taxon>Bacteria</taxon>
        <taxon>Bacillati</taxon>
        <taxon>Cyanobacteriota</taxon>
        <taxon>Cyanophyceae</taxon>
        <taxon>Nostocales</taxon>
        <taxon>Calotrichaceae</taxon>
        <taxon>Brunnivagina</taxon>
    </lineage>
</organism>
<evidence type="ECO:0000313" key="2">
    <source>
        <dbReference type="Proteomes" id="UP000218238"/>
    </source>
</evidence>
<comment type="caution">
    <text evidence="1">The sequence shown here is derived from an EMBL/GenBank/DDBJ whole genome shotgun (WGS) entry which is preliminary data.</text>
</comment>